<feature type="transmembrane region" description="Helical" evidence="1">
    <location>
        <begin position="7"/>
        <end position="29"/>
    </location>
</feature>
<evidence type="ECO:0000313" key="3">
    <source>
        <dbReference type="Proteomes" id="UP001461163"/>
    </source>
</evidence>
<proteinExistence type="predicted"/>
<sequence>MNISKQYLIIWLICAFLFALILGATNYIIDPLKYYHTEPGTRELTGFEQSHKVWQVRMRQPKTLILGNSRNLYGFDVSQLRGETVQLFFPWT</sequence>
<evidence type="ECO:0000313" key="2">
    <source>
        <dbReference type="EMBL" id="MEM5498178.1"/>
    </source>
</evidence>
<keyword evidence="1" id="KW-1133">Transmembrane helix</keyword>
<organism evidence="2 3">
    <name type="scientific">Paraglaciecola mesophila</name>
    <dbReference type="NCBI Taxonomy" id="197222"/>
    <lineage>
        <taxon>Bacteria</taxon>
        <taxon>Pseudomonadati</taxon>
        <taxon>Pseudomonadota</taxon>
        <taxon>Gammaproteobacteria</taxon>
        <taxon>Alteromonadales</taxon>
        <taxon>Alteromonadaceae</taxon>
        <taxon>Paraglaciecola</taxon>
    </lineage>
</organism>
<reference evidence="2 3" key="1">
    <citation type="submission" date="2024-03" db="EMBL/GenBank/DDBJ databases">
        <title>Community enrichment and isolation of bacterial strains for fucoidan degradation.</title>
        <authorList>
            <person name="Sichert A."/>
        </authorList>
    </citation>
    <scope>NUCLEOTIDE SEQUENCE [LARGE SCALE GENOMIC DNA]</scope>
    <source>
        <strain evidence="2 3">AS12</strain>
    </source>
</reference>
<name>A0ABU9SWB1_9ALTE</name>
<dbReference type="Proteomes" id="UP001461163">
    <property type="component" value="Unassembled WGS sequence"/>
</dbReference>
<dbReference type="EMBL" id="JBBMQS010000006">
    <property type="protein sequence ID" value="MEM5498178.1"/>
    <property type="molecule type" value="Genomic_DNA"/>
</dbReference>
<protein>
    <submittedName>
        <fullName evidence="2">Uncharacterized protein</fullName>
    </submittedName>
</protein>
<gene>
    <name evidence="2" type="ORF">WNY77_12285</name>
</gene>
<dbReference type="RefSeq" id="WP_342881872.1">
    <property type="nucleotide sequence ID" value="NZ_JBBMQS010000006.1"/>
</dbReference>
<comment type="caution">
    <text evidence="2">The sequence shown here is derived from an EMBL/GenBank/DDBJ whole genome shotgun (WGS) entry which is preliminary data.</text>
</comment>
<keyword evidence="3" id="KW-1185">Reference proteome</keyword>
<keyword evidence="1" id="KW-0812">Transmembrane</keyword>
<keyword evidence="1" id="KW-0472">Membrane</keyword>
<accession>A0ABU9SWB1</accession>
<evidence type="ECO:0000256" key="1">
    <source>
        <dbReference type="SAM" id="Phobius"/>
    </source>
</evidence>